<comment type="caution">
    <text evidence="1">The sequence shown here is derived from an EMBL/GenBank/DDBJ whole genome shotgun (WGS) entry which is preliminary data.</text>
</comment>
<keyword evidence="2" id="KW-1185">Reference proteome</keyword>
<evidence type="ECO:0000313" key="1">
    <source>
        <dbReference type="EMBL" id="KAK9881371.1"/>
    </source>
</evidence>
<organism evidence="1 2">
    <name type="scientific">Henosepilachna vigintioctopunctata</name>
    <dbReference type="NCBI Taxonomy" id="420089"/>
    <lineage>
        <taxon>Eukaryota</taxon>
        <taxon>Metazoa</taxon>
        <taxon>Ecdysozoa</taxon>
        <taxon>Arthropoda</taxon>
        <taxon>Hexapoda</taxon>
        <taxon>Insecta</taxon>
        <taxon>Pterygota</taxon>
        <taxon>Neoptera</taxon>
        <taxon>Endopterygota</taxon>
        <taxon>Coleoptera</taxon>
        <taxon>Polyphaga</taxon>
        <taxon>Cucujiformia</taxon>
        <taxon>Coccinelloidea</taxon>
        <taxon>Coccinellidae</taxon>
        <taxon>Epilachninae</taxon>
        <taxon>Epilachnini</taxon>
        <taxon>Henosepilachna</taxon>
    </lineage>
</organism>
<dbReference type="EMBL" id="JARQZJ010000069">
    <property type="protein sequence ID" value="KAK9881371.1"/>
    <property type="molecule type" value="Genomic_DNA"/>
</dbReference>
<evidence type="ECO:0000313" key="2">
    <source>
        <dbReference type="Proteomes" id="UP001431783"/>
    </source>
</evidence>
<dbReference type="AlphaFoldDB" id="A0AAW1UNH0"/>
<protein>
    <submittedName>
        <fullName evidence="1">Uncharacterized protein</fullName>
    </submittedName>
</protein>
<accession>A0AAW1UNH0</accession>
<name>A0AAW1UNH0_9CUCU</name>
<sequence length="117" mass="13865">MNVLKLKPFFTTFLKHLTKIKKKKKNKIKCFKTFLSQIETVLYNNPIILFTPNLFSCQTFSLFAMSISFIKTNIVDSSVDQKTVLIRSQQWVLKDCFTYELWGSRRGSFSYYTSMQY</sequence>
<dbReference type="Proteomes" id="UP001431783">
    <property type="component" value="Unassembled WGS sequence"/>
</dbReference>
<gene>
    <name evidence="1" type="ORF">WA026_016262</name>
</gene>
<reference evidence="1 2" key="1">
    <citation type="submission" date="2023-03" db="EMBL/GenBank/DDBJ databases">
        <title>Genome insight into feeding habits of ladybird beetles.</title>
        <authorList>
            <person name="Li H.-S."/>
            <person name="Huang Y.-H."/>
            <person name="Pang H."/>
        </authorList>
    </citation>
    <scope>NUCLEOTIDE SEQUENCE [LARGE SCALE GENOMIC DNA]</scope>
    <source>
        <strain evidence="1">SYSU_2023b</strain>
        <tissue evidence="1">Whole body</tissue>
    </source>
</reference>
<proteinExistence type="predicted"/>